<dbReference type="AlphaFoldDB" id="A0A239WUK9"/>
<organism evidence="2 3">
    <name type="scientific">Chryseobacterium taklimakanense</name>
    <dbReference type="NCBI Taxonomy" id="536441"/>
    <lineage>
        <taxon>Bacteria</taxon>
        <taxon>Pseudomonadati</taxon>
        <taxon>Bacteroidota</taxon>
        <taxon>Flavobacteriia</taxon>
        <taxon>Flavobacteriales</taxon>
        <taxon>Weeksellaceae</taxon>
        <taxon>Chryseobacterium group</taxon>
        <taxon>Chryseobacterium</taxon>
    </lineage>
</organism>
<dbReference type="EMBL" id="LT906465">
    <property type="protein sequence ID" value="SNV38157.1"/>
    <property type="molecule type" value="Genomic_DNA"/>
</dbReference>
<dbReference type="RefSeq" id="WP_095070520.1">
    <property type="nucleotide sequence ID" value="NZ_LT906465.1"/>
</dbReference>
<keyword evidence="1" id="KW-0812">Transmembrane</keyword>
<dbReference type="KEGG" id="ctak:4412677_00752"/>
<protein>
    <submittedName>
        <fullName evidence="2">Uncharacterized protein</fullName>
    </submittedName>
</protein>
<proteinExistence type="predicted"/>
<dbReference type="Proteomes" id="UP000215196">
    <property type="component" value="Chromosome 1"/>
</dbReference>
<accession>A0A239WUK9</accession>
<evidence type="ECO:0000313" key="3">
    <source>
        <dbReference type="Proteomes" id="UP000215196"/>
    </source>
</evidence>
<keyword evidence="1" id="KW-1133">Transmembrane helix</keyword>
<keyword evidence="1" id="KW-0472">Membrane</keyword>
<feature type="transmembrane region" description="Helical" evidence="1">
    <location>
        <begin position="67"/>
        <end position="84"/>
    </location>
</feature>
<feature type="transmembrane region" description="Helical" evidence="1">
    <location>
        <begin position="117"/>
        <end position="137"/>
    </location>
</feature>
<sequence>MDLENLKNIWAEEQVSETPEISLEKQKEIRMPLEKIRKNMRLEFWSNVIAMIALIPLSHVFSANPFIRWSFYLVLVFIFVYYYIKFYKLYVKLFTSDFSTFHQLMEIKYELKLNIELYKSFYIAAVPFFFAMLLLLLEKHNFFKYDDLIMHYAPFIIFFAVVAFTLGFGKWWWDHFYDKYIRQIEKIMSQLK</sequence>
<evidence type="ECO:0000313" key="2">
    <source>
        <dbReference type="EMBL" id="SNV38157.1"/>
    </source>
</evidence>
<keyword evidence="3" id="KW-1185">Reference proteome</keyword>
<name>A0A239WUK9_9FLAO</name>
<feature type="transmembrane region" description="Helical" evidence="1">
    <location>
        <begin position="149"/>
        <end position="173"/>
    </location>
</feature>
<feature type="transmembrane region" description="Helical" evidence="1">
    <location>
        <begin position="44"/>
        <end position="61"/>
    </location>
</feature>
<evidence type="ECO:0000256" key="1">
    <source>
        <dbReference type="SAM" id="Phobius"/>
    </source>
</evidence>
<gene>
    <name evidence="2" type="ORF">SAMEA4412677_00752</name>
</gene>
<reference evidence="2 3" key="1">
    <citation type="submission" date="2017-06" db="EMBL/GenBank/DDBJ databases">
        <authorList>
            <consortium name="Pathogen Informatics"/>
        </authorList>
    </citation>
    <scope>NUCLEOTIDE SEQUENCE [LARGE SCALE GENOMIC DNA]</scope>
    <source>
        <strain evidence="2 3">NCTC13490</strain>
    </source>
</reference>